<dbReference type="OrthoDB" id="419768at2759"/>
<dbReference type="SUPFAM" id="SSF49562">
    <property type="entry name" value="C2 domain (Calcium/lipid-binding domain, CaLB)"/>
    <property type="match status" value="1"/>
</dbReference>
<dbReference type="GO" id="GO:0072659">
    <property type="term" value="P:protein localization to plasma membrane"/>
    <property type="evidence" value="ECO:0007669"/>
    <property type="project" value="TreeGrafter"/>
</dbReference>
<dbReference type="InterPro" id="IPR056430">
    <property type="entry name" value="C2CD5_YbjQ-like_dom"/>
</dbReference>
<proteinExistence type="predicted"/>
<feature type="region of interest" description="Disordered" evidence="1">
    <location>
        <begin position="266"/>
        <end position="304"/>
    </location>
</feature>
<dbReference type="GO" id="GO:0005509">
    <property type="term" value="F:calcium ion binding"/>
    <property type="evidence" value="ECO:0007669"/>
    <property type="project" value="TreeGrafter"/>
</dbReference>
<keyword evidence="4" id="KW-1185">Reference proteome</keyword>
<feature type="compositionally biased region" description="Basic and acidic residues" evidence="1">
    <location>
        <begin position="278"/>
        <end position="296"/>
    </location>
</feature>
<dbReference type="GO" id="GO:0010828">
    <property type="term" value="P:positive regulation of D-glucose transmembrane transport"/>
    <property type="evidence" value="ECO:0007669"/>
    <property type="project" value="TreeGrafter"/>
</dbReference>
<dbReference type="Pfam" id="PF23025">
    <property type="entry name" value="YbjQ_2"/>
    <property type="match status" value="3"/>
</dbReference>
<dbReference type="Pfam" id="PF00168">
    <property type="entry name" value="C2"/>
    <property type="match status" value="1"/>
</dbReference>
<dbReference type="InterPro" id="IPR057815">
    <property type="entry name" value="C2CD5_C"/>
</dbReference>
<dbReference type="AlphaFoldDB" id="A0A6H5GFM9"/>
<dbReference type="InterPro" id="IPR037785">
    <property type="entry name" value="C2_C2CD5"/>
</dbReference>
<accession>A0A6H5GFM9</accession>
<evidence type="ECO:0000256" key="1">
    <source>
        <dbReference type="SAM" id="MobiDB-lite"/>
    </source>
</evidence>
<dbReference type="CDD" id="cd08688">
    <property type="entry name" value="C2_KIAA0528-like"/>
    <property type="match status" value="1"/>
</dbReference>
<organism evidence="3 4">
    <name type="scientific">Nesidiocoris tenuis</name>
    <dbReference type="NCBI Taxonomy" id="355587"/>
    <lineage>
        <taxon>Eukaryota</taxon>
        <taxon>Metazoa</taxon>
        <taxon>Ecdysozoa</taxon>
        <taxon>Arthropoda</taxon>
        <taxon>Hexapoda</taxon>
        <taxon>Insecta</taxon>
        <taxon>Pterygota</taxon>
        <taxon>Neoptera</taxon>
        <taxon>Paraneoptera</taxon>
        <taxon>Hemiptera</taxon>
        <taxon>Heteroptera</taxon>
        <taxon>Panheteroptera</taxon>
        <taxon>Cimicomorpha</taxon>
        <taxon>Miridae</taxon>
        <taxon>Dicyphina</taxon>
        <taxon>Nesidiocoris</taxon>
    </lineage>
</organism>
<dbReference type="InterPro" id="IPR056431">
    <property type="entry name" value="C2CD5_YbjQ-rel_dom"/>
</dbReference>
<protein>
    <recommendedName>
        <fullName evidence="2">C2 domain-containing protein</fullName>
    </recommendedName>
</protein>
<sequence>MPGKLKVKIIAGRNLPVMDRSSDTTDAFVEIKLGSTTYKTDVCRKSLNPQWNSDWYKFEMEDSELQDEPLQIRLMDYDTYSANDAIGKVYLNLNPLLLPSSLAVSHDPSSCSASSVKGISINGWLPVYDTMHGIRGEVSIVVKLELFEDFNKFRQSSCGIQFFSSNFIPEGYTLKTVHGFVEELVFADDPEYQWIDKIRTPRSTNEARQTLFFKLNGEVKRKIGLKVLDLGANAVVGYRQCFDLEGECGVVVRGLGTAVTLDVTSIPTSPDSSGKTLAPREKENGEKDPICRRSSDSDISVTPRGNSLSIEKGKLHITPQRPLDSFDMVGDYPFLTLTKYPPGFVQHVAGMVSARGVKLLGVDEAETRDSWWTELRLEVRSHARALSCNAVIAYTEHTTVCEDVCILSASGTAAVIDHKDYEVVPMLSPDANGCKVYHVPYNEISHPFKMKLAKCSQCKKGKVGEVLMTSAELMDGVKVIHKSGLIQAIVCRHKRECKGELNAKEVSDALPFLEYELHTQLMHKLSAAGANAIVGLRVELCLGERVLIGHATGTAVTLAALPAPTSPIDLEEAHSSDDDECEDLLKELELSSGNKDTCLLEISDNGAANNITIIGAPPDGYLVSTTQCEYSTFENLKKPNFYINFINRHRFSGIPGAIDQGLTPVRNLQMFTQLWKARMCPLPSSATISAQFNRLLQGVYFKLRGMTPCALVNLRFKIDIPQQDDLQISVVVGKNGTKILSWPGIEPAISSFQVRRLSRFTTNGILPFCPSILNSGLQNTFFLINFGQMAKKPEIFRLPHLNFTHHIFRTPPKEQRYGVDVTPLHYVAGGKIVSYLGNLNFFFIRESSCIRETGGLSAFSHGFVAEVLAIVRAHVTAIGGNALVSYTMSECHLTNNAHKNQAQCLLNVGGDAVFVSYSE</sequence>
<reference evidence="3 4" key="1">
    <citation type="submission" date="2020-02" db="EMBL/GenBank/DDBJ databases">
        <authorList>
            <person name="Ferguson B K."/>
        </authorList>
    </citation>
    <scope>NUCLEOTIDE SEQUENCE [LARGE SCALE GENOMIC DNA]</scope>
</reference>
<feature type="compositionally biased region" description="Polar residues" evidence="1">
    <location>
        <begin position="266"/>
        <end position="275"/>
    </location>
</feature>
<dbReference type="GO" id="GO:0005886">
    <property type="term" value="C:plasma membrane"/>
    <property type="evidence" value="ECO:0007669"/>
    <property type="project" value="TreeGrafter"/>
</dbReference>
<dbReference type="Proteomes" id="UP000479000">
    <property type="component" value="Unassembled WGS sequence"/>
</dbReference>
<dbReference type="InterPro" id="IPR035892">
    <property type="entry name" value="C2_domain_sf"/>
</dbReference>
<dbReference type="GO" id="GO:0005544">
    <property type="term" value="F:calcium-dependent phospholipid binding"/>
    <property type="evidence" value="ECO:0007669"/>
    <property type="project" value="InterPro"/>
</dbReference>
<evidence type="ECO:0000313" key="4">
    <source>
        <dbReference type="Proteomes" id="UP000479000"/>
    </source>
</evidence>
<feature type="domain" description="C2" evidence="2">
    <location>
        <begin position="1"/>
        <end position="106"/>
    </location>
</feature>
<dbReference type="PANTHER" id="PTHR37412:SF2">
    <property type="entry name" value="C2 DOMAIN-CONTAINING PROTEIN 5"/>
    <property type="match status" value="1"/>
</dbReference>
<dbReference type="Gene3D" id="2.60.40.150">
    <property type="entry name" value="C2 domain"/>
    <property type="match status" value="1"/>
</dbReference>
<dbReference type="GO" id="GO:0090314">
    <property type="term" value="P:positive regulation of protein targeting to membrane"/>
    <property type="evidence" value="ECO:0007669"/>
    <property type="project" value="TreeGrafter"/>
</dbReference>
<dbReference type="GO" id="GO:0065002">
    <property type="term" value="P:intracellular protein transmembrane transport"/>
    <property type="evidence" value="ECO:0007669"/>
    <property type="project" value="TreeGrafter"/>
</dbReference>
<dbReference type="InterPro" id="IPR000008">
    <property type="entry name" value="C2_dom"/>
</dbReference>
<dbReference type="GO" id="GO:0031340">
    <property type="term" value="P:positive regulation of vesicle fusion"/>
    <property type="evidence" value="ECO:0007669"/>
    <property type="project" value="TreeGrafter"/>
</dbReference>
<name>A0A6H5GFM9_9HEMI</name>
<dbReference type="Pfam" id="PF23028">
    <property type="entry name" value="YbjQ_3"/>
    <property type="match status" value="1"/>
</dbReference>
<dbReference type="SMART" id="SM00239">
    <property type="entry name" value="C2"/>
    <property type="match status" value="1"/>
</dbReference>
<gene>
    <name evidence="3" type="ORF">NTEN_LOCUS8111</name>
</gene>
<dbReference type="Pfam" id="PF23128">
    <property type="entry name" value="YbjQ_4"/>
    <property type="match status" value="1"/>
</dbReference>
<dbReference type="EMBL" id="CADCXU010011989">
    <property type="protein sequence ID" value="CAB0002324.1"/>
    <property type="molecule type" value="Genomic_DNA"/>
</dbReference>
<dbReference type="PANTHER" id="PTHR37412">
    <property type="entry name" value="C2 DOMAIN-CONTAINING PROTEIN 5"/>
    <property type="match status" value="1"/>
</dbReference>
<evidence type="ECO:0000259" key="2">
    <source>
        <dbReference type="PROSITE" id="PS50004"/>
    </source>
</evidence>
<dbReference type="InterPro" id="IPR038983">
    <property type="entry name" value="C2CD5"/>
</dbReference>
<evidence type="ECO:0000313" key="3">
    <source>
        <dbReference type="EMBL" id="CAB0002324.1"/>
    </source>
</evidence>
<dbReference type="PROSITE" id="PS50004">
    <property type="entry name" value="C2"/>
    <property type="match status" value="1"/>
</dbReference>